<dbReference type="EMBL" id="JACVHF010000001">
    <property type="protein sequence ID" value="MBC9783091.1"/>
    <property type="molecule type" value="Genomic_DNA"/>
</dbReference>
<sequence>MAAEVQVWLHLGWVCSEELQDCHQRVIPGLLVERYLTVMGKGEGYSQACLYSRREFSAAFLHVMKKF</sequence>
<protein>
    <submittedName>
        <fullName evidence="1">Uncharacterized protein</fullName>
    </submittedName>
</protein>
<organism evidence="1 2">
    <name type="scientific">Heliobacterium chlorum</name>
    <dbReference type="NCBI Taxonomy" id="2698"/>
    <lineage>
        <taxon>Bacteria</taxon>
        <taxon>Bacillati</taxon>
        <taxon>Bacillota</taxon>
        <taxon>Clostridia</taxon>
        <taxon>Eubacteriales</taxon>
        <taxon>Heliobacteriaceae</taxon>
        <taxon>Heliobacterium</taxon>
    </lineage>
</organism>
<accession>A0ABR7SXA7</accession>
<name>A0ABR7SXA7_HELCL</name>
<reference evidence="1 2" key="1">
    <citation type="submission" date="2020-07" db="EMBL/GenBank/DDBJ databases">
        <title>Draft whole-genome sequence of Heliobacterium chlorum DSM 3682, type strain.</title>
        <authorList>
            <person name="Kyndt J.A."/>
            <person name="Meyer T.E."/>
            <person name="Imhoff J.F."/>
        </authorList>
    </citation>
    <scope>NUCLEOTIDE SEQUENCE [LARGE SCALE GENOMIC DNA]</scope>
    <source>
        <strain evidence="1 2">DSM 3682</strain>
    </source>
</reference>
<comment type="caution">
    <text evidence="1">The sequence shown here is derived from an EMBL/GenBank/DDBJ whole genome shotgun (WGS) entry which is preliminary data.</text>
</comment>
<evidence type="ECO:0000313" key="2">
    <source>
        <dbReference type="Proteomes" id="UP000617402"/>
    </source>
</evidence>
<gene>
    <name evidence="1" type="ORF">H1S01_01045</name>
</gene>
<dbReference type="Proteomes" id="UP000617402">
    <property type="component" value="Unassembled WGS sequence"/>
</dbReference>
<keyword evidence="2" id="KW-1185">Reference proteome</keyword>
<evidence type="ECO:0000313" key="1">
    <source>
        <dbReference type="EMBL" id="MBC9783091.1"/>
    </source>
</evidence>
<proteinExistence type="predicted"/>